<gene>
    <name evidence="2" type="ORF">CCAM_LOCUS38187</name>
</gene>
<dbReference type="AlphaFoldDB" id="A0A484N528"/>
<dbReference type="EMBL" id="OOIL02005950">
    <property type="protein sequence ID" value="VFQ96411.1"/>
    <property type="molecule type" value="Genomic_DNA"/>
</dbReference>
<feature type="region of interest" description="Disordered" evidence="1">
    <location>
        <begin position="1"/>
        <end position="24"/>
    </location>
</feature>
<evidence type="ECO:0000256" key="1">
    <source>
        <dbReference type="SAM" id="MobiDB-lite"/>
    </source>
</evidence>
<organism evidence="2 3">
    <name type="scientific">Cuscuta campestris</name>
    <dbReference type="NCBI Taxonomy" id="132261"/>
    <lineage>
        <taxon>Eukaryota</taxon>
        <taxon>Viridiplantae</taxon>
        <taxon>Streptophyta</taxon>
        <taxon>Embryophyta</taxon>
        <taxon>Tracheophyta</taxon>
        <taxon>Spermatophyta</taxon>
        <taxon>Magnoliopsida</taxon>
        <taxon>eudicotyledons</taxon>
        <taxon>Gunneridae</taxon>
        <taxon>Pentapetalae</taxon>
        <taxon>asterids</taxon>
        <taxon>lamiids</taxon>
        <taxon>Solanales</taxon>
        <taxon>Convolvulaceae</taxon>
        <taxon>Cuscuteae</taxon>
        <taxon>Cuscuta</taxon>
        <taxon>Cuscuta subgen. Grammica</taxon>
        <taxon>Cuscuta sect. Cleistogrammica</taxon>
    </lineage>
</organism>
<evidence type="ECO:0000313" key="3">
    <source>
        <dbReference type="Proteomes" id="UP000595140"/>
    </source>
</evidence>
<keyword evidence="3" id="KW-1185">Reference proteome</keyword>
<dbReference type="Proteomes" id="UP000595140">
    <property type="component" value="Unassembled WGS sequence"/>
</dbReference>
<name>A0A484N528_9ASTE</name>
<sequence>MGFLGFPLGKEDSSSKSSSEGVGVQMDDEGMFPEVSGGLGCKGPEFSEGGWVVDGVSNVEMLIFVFFLLEGVSHRFPYAWRSLYNLGNRLEPPHKNIPTILACRKQLLFAAEIPWHGNG</sequence>
<accession>A0A484N528</accession>
<proteinExistence type="predicted"/>
<protein>
    <submittedName>
        <fullName evidence="2">Uncharacterized protein</fullName>
    </submittedName>
</protein>
<reference evidence="2 3" key="1">
    <citation type="submission" date="2018-04" db="EMBL/GenBank/DDBJ databases">
        <authorList>
            <person name="Vogel A."/>
        </authorList>
    </citation>
    <scope>NUCLEOTIDE SEQUENCE [LARGE SCALE GENOMIC DNA]</scope>
</reference>
<evidence type="ECO:0000313" key="2">
    <source>
        <dbReference type="EMBL" id="VFQ96411.1"/>
    </source>
</evidence>